<gene>
    <name evidence="2" type="ORF">FOE67_24480</name>
</gene>
<proteinExistence type="predicted"/>
<protein>
    <submittedName>
        <fullName evidence="2">ASCH domain-containing protein</fullName>
    </submittedName>
</protein>
<dbReference type="Gene3D" id="2.30.130.30">
    <property type="entry name" value="Hypothetical protein"/>
    <property type="match status" value="1"/>
</dbReference>
<evidence type="ECO:0000313" key="3">
    <source>
        <dbReference type="Proteomes" id="UP000530234"/>
    </source>
</evidence>
<dbReference type="AlphaFoldDB" id="A0A7W3XZ23"/>
<name>A0A7W3XZ23_9ACTN</name>
<feature type="compositionally biased region" description="Basic residues" evidence="1">
    <location>
        <begin position="51"/>
        <end position="69"/>
    </location>
</feature>
<evidence type="ECO:0000256" key="1">
    <source>
        <dbReference type="SAM" id="MobiDB-lite"/>
    </source>
</evidence>
<sequence>MPLRPRPRRLPPLDRSRRTPRHVRRLRSHRPVRPHHGRPRRPVRRSGTTARGRHRAGRYRAAGHRRPQRVHPDRGRAARPARRERRRDARGRCSYPGRAPDGGRSVTDTRALTIRQPWAAAITHGDKRVENRSRPAPASLHGTRILIHAGKGKPDPMGRFHIGQDVIANWPDTRGAITATATLTGSHPEASGCCAPWGFPNRHHWELTDVVPLTTPVPALGQLGLWRPTPEALTAVTTQLDAGASR</sequence>
<dbReference type="Proteomes" id="UP000530234">
    <property type="component" value="Unassembled WGS sequence"/>
</dbReference>
<feature type="region of interest" description="Disordered" evidence="1">
    <location>
        <begin position="1"/>
        <end position="106"/>
    </location>
</feature>
<organism evidence="2 3">
    <name type="scientific">Streptomyces calidiresistens</name>
    <dbReference type="NCBI Taxonomy" id="1485586"/>
    <lineage>
        <taxon>Bacteria</taxon>
        <taxon>Bacillati</taxon>
        <taxon>Actinomycetota</taxon>
        <taxon>Actinomycetes</taxon>
        <taxon>Kitasatosporales</taxon>
        <taxon>Streptomycetaceae</taxon>
        <taxon>Streptomyces</taxon>
    </lineage>
</organism>
<dbReference type="EMBL" id="VKHS01001005">
    <property type="protein sequence ID" value="MBB0232553.1"/>
    <property type="molecule type" value="Genomic_DNA"/>
</dbReference>
<reference evidence="3" key="1">
    <citation type="submission" date="2019-10" db="EMBL/GenBank/DDBJ databases">
        <title>Streptomyces sp. nov., a novel actinobacterium isolated from alkaline environment.</title>
        <authorList>
            <person name="Golinska P."/>
        </authorList>
    </citation>
    <scope>NUCLEOTIDE SEQUENCE [LARGE SCALE GENOMIC DNA]</scope>
    <source>
        <strain evidence="3">DSM 42108</strain>
    </source>
</reference>
<dbReference type="SUPFAM" id="SSF88697">
    <property type="entry name" value="PUA domain-like"/>
    <property type="match status" value="1"/>
</dbReference>
<keyword evidence="3" id="KW-1185">Reference proteome</keyword>
<dbReference type="InterPro" id="IPR015947">
    <property type="entry name" value="PUA-like_sf"/>
</dbReference>
<comment type="caution">
    <text evidence="2">The sequence shown here is derived from an EMBL/GenBank/DDBJ whole genome shotgun (WGS) entry which is preliminary data.</text>
</comment>
<evidence type="ECO:0000313" key="2">
    <source>
        <dbReference type="EMBL" id="MBB0232553.1"/>
    </source>
</evidence>
<accession>A0A7W3XZ23</accession>
<feature type="compositionally biased region" description="Basic residues" evidence="1">
    <location>
        <begin position="18"/>
        <end position="44"/>
    </location>
</feature>